<comment type="caution">
    <text evidence="2">The sequence shown here is derived from an EMBL/GenBank/DDBJ whole genome shotgun (WGS) entry which is preliminary data.</text>
</comment>
<feature type="chain" id="PRO_5042008358" evidence="1">
    <location>
        <begin position="28"/>
        <end position="528"/>
    </location>
</feature>
<evidence type="ECO:0000313" key="2">
    <source>
        <dbReference type="EMBL" id="SPO02608.1"/>
    </source>
</evidence>
<dbReference type="EMBL" id="ONZQ02000006">
    <property type="protein sequence ID" value="SPO02608.1"/>
    <property type="molecule type" value="Genomic_DNA"/>
</dbReference>
<accession>A0AAE8SVE0</accession>
<feature type="signal peptide" evidence="1">
    <location>
        <begin position="1"/>
        <end position="27"/>
    </location>
</feature>
<dbReference type="Proteomes" id="UP001187682">
    <property type="component" value="Unassembled WGS sequence"/>
</dbReference>
<proteinExistence type="predicted"/>
<gene>
    <name evidence="2" type="ORF">DNG_05281</name>
</gene>
<sequence>MPSIIMERAKATSILSLLLFGLQGASAQGEEIPKGAKSTNKPPGFWGVDAEAVEAWQSYLAEPDASGIFTLLGNISQPWSGAEPLDWTIRIAVRADMAPPNSPDGEVLTGGLVAGDDYTANEEWNPFSLYYTSYGLSAPQPDEPLTPFFHRDPGDDRSADGTCTGILPDACIEYLVREADTNPIHYEGHSHRIIDPETCPGVSGATRLDLGSPFNLTRRGQEGAAMPYNEGWLASFSSEQHAQGNATDYAAHGSQYIPILFRWMRADTENMKVNEPTPNGPISTLIWSTEDAVATGVTVVCPQPKTGDYICGLQVRAQVIKTKGKVHHYYSDECPKFDDKRFVDFEVEAPYVLKGGTNEQANAVASFQACVLSCPDDASNMDCDGVRSALEGNIPICPGSAAKKNKFEEGWCTAHIVQRQRWQGIVNDRFMFDLGVFDGKGTSIYSELHQEVDETGRFSVKSVLPYTIEIKTTVEDNDFVEICYAGQCFSCDDNDGGTHKCTLGNGDEHGYEGGDREGDIGLECKHRE</sequence>
<reference evidence="2" key="1">
    <citation type="submission" date="2018-03" db="EMBL/GenBank/DDBJ databases">
        <authorList>
            <person name="Guldener U."/>
        </authorList>
    </citation>
    <scope>NUCLEOTIDE SEQUENCE</scope>
</reference>
<organism evidence="2 3">
    <name type="scientific">Cephalotrichum gorgonifer</name>
    <dbReference type="NCBI Taxonomy" id="2041049"/>
    <lineage>
        <taxon>Eukaryota</taxon>
        <taxon>Fungi</taxon>
        <taxon>Dikarya</taxon>
        <taxon>Ascomycota</taxon>
        <taxon>Pezizomycotina</taxon>
        <taxon>Sordariomycetes</taxon>
        <taxon>Hypocreomycetidae</taxon>
        <taxon>Microascales</taxon>
        <taxon>Microascaceae</taxon>
        <taxon>Cephalotrichum</taxon>
    </lineage>
</organism>
<protein>
    <submittedName>
        <fullName evidence="2">Uncharacterized protein</fullName>
    </submittedName>
</protein>
<evidence type="ECO:0000256" key="1">
    <source>
        <dbReference type="SAM" id="SignalP"/>
    </source>
</evidence>
<keyword evidence="3" id="KW-1185">Reference proteome</keyword>
<keyword evidence="1" id="KW-0732">Signal</keyword>
<evidence type="ECO:0000313" key="3">
    <source>
        <dbReference type="Proteomes" id="UP001187682"/>
    </source>
</evidence>
<dbReference type="AlphaFoldDB" id="A0AAE8SVE0"/>
<name>A0AAE8SVE0_9PEZI</name>